<evidence type="ECO:0000259" key="2">
    <source>
        <dbReference type="PROSITE" id="PS51782"/>
    </source>
</evidence>
<keyword evidence="4" id="KW-1185">Reference proteome</keyword>
<feature type="compositionally biased region" description="Low complexity" evidence="1">
    <location>
        <begin position="254"/>
        <end position="266"/>
    </location>
</feature>
<feature type="compositionally biased region" description="Gly residues" evidence="1">
    <location>
        <begin position="449"/>
        <end position="458"/>
    </location>
</feature>
<dbReference type="Gene3D" id="3.10.350.10">
    <property type="entry name" value="LysM domain"/>
    <property type="match status" value="1"/>
</dbReference>
<dbReference type="GeneID" id="28734058"/>
<dbReference type="PANTHER" id="PTHR20932">
    <property type="entry name" value="LYSM AND PUTATIVE PEPTIDOGLYCAN-BINDING DOMAIN-CONTAINING PROTEIN"/>
    <property type="match status" value="1"/>
</dbReference>
<gene>
    <name evidence="3" type="ORF">AB675_2224</name>
</gene>
<dbReference type="Pfam" id="PF01476">
    <property type="entry name" value="LysM"/>
    <property type="match status" value="1"/>
</dbReference>
<dbReference type="InterPro" id="IPR036779">
    <property type="entry name" value="LysM_dom_sf"/>
</dbReference>
<proteinExistence type="predicted"/>
<reference evidence="3 4" key="1">
    <citation type="submission" date="2015-06" db="EMBL/GenBank/DDBJ databases">
        <title>Draft genome of the ant-associated black yeast Phialophora attae CBS 131958.</title>
        <authorList>
            <person name="Moreno L.F."/>
            <person name="Stielow B.J."/>
            <person name="de Hoog S."/>
            <person name="Vicente V.A."/>
            <person name="Weiss V.A."/>
            <person name="de Vries M."/>
            <person name="Cruz L.M."/>
            <person name="Souza E.M."/>
        </authorList>
    </citation>
    <scope>NUCLEOTIDE SEQUENCE [LARGE SCALE GENOMIC DNA]</scope>
    <source>
        <strain evidence="3 4">CBS 131958</strain>
    </source>
</reference>
<feature type="compositionally biased region" description="Basic and acidic residues" evidence="1">
    <location>
        <begin position="428"/>
        <end position="440"/>
    </location>
</feature>
<organism evidence="3 4">
    <name type="scientific">Cyphellophora attinorum</name>
    <dbReference type="NCBI Taxonomy" id="1664694"/>
    <lineage>
        <taxon>Eukaryota</taxon>
        <taxon>Fungi</taxon>
        <taxon>Dikarya</taxon>
        <taxon>Ascomycota</taxon>
        <taxon>Pezizomycotina</taxon>
        <taxon>Eurotiomycetes</taxon>
        <taxon>Chaetothyriomycetidae</taxon>
        <taxon>Chaetothyriales</taxon>
        <taxon>Cyphellophoraceae</taxon>
        <taxon>Cyphellophora</taxon>
    </lineage>
</organism>
<dbReference type="InterPro" id="IPR018392">
    <property type="entry name" value="LysM"/>
</dbReference>
<comment type="caution">
    <text evidence="3">The sequence shown here is derived from an EMBL/GenBank/DDBJ whole genome shotgun (WGS) entry which is preliminary data.</text>
</comment>
<dbReference type="CDD" id="cd00118">
    <property type="entry name" value="LysM"/>
    <property type="match status" value="1"/>
</dbReference>
<accession>A0A0N1HXN2</accession>
<dbReference type="RefSeq" id="XP_018002779.1">
    <property type="nucleotide sequence ID" value="XM_018142178.1"/>
</dbReference>
<sequence length="458" mass="51019">MSPDDKALWVALRQEIGKDRRKWISARVRGFVTSDNLAELEALWTMLKLQENATHGRMRVVWWYHRLLLLWKNDPRRAAGAFLHSELATEGGLSGPEFLRVATHLLSWARYADNEDIVRDVWGKLVERGLQVVPYEAAERAKRVKTALQLEITQRPHTKETAANLISLRHEAHLMNFKFLDTQIQARTNPNKTPEPSGNIGRVESISSEASALPKNGLRLPPAYTKTGKEGGDTRLRAQLAQAAEGDAPPPYTPTSMTTPSTSTATHSRHSSDTSDSAEGESTADTIHHLSPNDTLTSLSLAYKVPVSVLQQHNNLYSSNLLAGRKTLSVPASHYQGPPLSNPPDPAEERRKVRVRRFMVGSKCADYKVAEVYLRQVAVDLAGERAAEAVGTEEVHAHAAESVTETQREEEEDDRVVKEAVERYKADEEWERRNPLEKQKKGNAKKRGAGGSLVGQLF</sequence>
<evidence type="ECO:0000313" key="4">
    <source>
        <dbReference type="Proteomes" id="UP000038010"/>
    </source>
</evidence>
<feature type="region of interest" description="Disordered" evidence="1">
    <location>
        <begin position="210"/>
        <end position="291"/>
    </location>
</feature>
<evidence type="ECO:0000256" key="1">
    <source>
        <dbReference type="SAM" id="MobiDB-lite"/>
    </source>
</evidence>
<feature type="domain" description="LysM" evidence="2">
    <location>
        <begin position="286"/>
        <end position="330"/>
    </location>
</feature>
<name>A0A0N1HXN2_9EURO</name>
<dbReference type="EMBL" id="LFJN01000006">
    <property type="protein sequence ID" value="KPI42816.1"/>
    <property type="molecule type" value="Genomic_DNA"/>
</dbReference>
<dbReference type="VEuPathDB" id="FungiDB:AB675_2224"/>
<feature type="region of interest" description="Disordered" evidence="1">
    <location>
        <begin position="428"/>
        <end position="458"/>
    </location>
</feature>
<evidence type="ECO:0000313" key="3">
    <source>
        <dbReference type="EMBL" id="KPI42816.1"/>
    </source>
</evidence>
<dbReference type="InterPro" id="IPR045030">
    <property type="entry name" value="LYSM1-4"/>
</dbReference>
<feature type="compositionally biased region" description="Basic and acidic residues" evidence="1">
    <location>
        <begin position="227"/>
        <end position="236"/>
    </location>
</feature>
<dbReference type="PROSITE" id="PS51782">
    <property type="entry name" value="LYSM"/>
    <property type="match status" value="1"/>
</dbReference>
<dbReference type="PANTHER" id="PTHR20932:SF31">
    <property type="entry name" value="RING-TYPE DOMAIN-CONTAINING PROTEIN"/>
    <property type="match status" value="1"/>
</dbReference>
<dbReference type="AlphaFoldDB" id="A0A0N1HXN2"/>
<dbReference type="SMART" id="SM00257">
    <property type="entry name" value="LysM"/>
    <property type="match status" value="1"/>
</dbReference>
<dbReference type="OrthoDB" id="2107166at2759"/>
<dbReference type="Proteomes" id="UP000038010">
    <property type="component" value="Unassembled WGS sequence"/>
</dbReference>
<protein>
    <recommendedName>
        <fullName evidence="2">LysM domain-containing protein</fullName>
    </recommendedName>
</protein>